<keyword evidence="2" id="KW-1185">Reference proteome</keyword>
<dbReference type="Proteomes" id="UP000677803">
    <property type="component" value="Unassembled WGS sequence"/>
</dbReference>
<protein>
    <submittedName>
        <fullName evidence="1">(Atlantic silverside) hypothetical protein</fullName>
    </submittedName>
</protein>
<evidence type="ECO:0000313" key="1">
    <source>
        <dbReference type="EMBL" id="CAG6018051.1"/>
    </source>
</evidence>
<dbReference type="EMBL" id="CAJRST010039999">
    <property type="protein sequence ID" value="CAG6018051.1"/>
    <property type="molecule type" value="Genomic_DNA"/>
</dbReference>
<dbReference type="AlphaFoldDB" id="A0A8S4BXH1"/>
<comment type="caution">
    <text evidence="1">The sequence shown here is derived from an EMBL/GenBank/DDBJ whole genome shotgun (WGS) entry which is preliminary data.</text>
</comment>
<organism evidence="1 2">
    <name type="scientific">Menidia menidia</name>
    <name type="common">Atlantic silverside</name>
    <dbReference type="NCBI Taxonomy" id="238744"/>
    <lineage>
        <taxon>Eukaryota</taxon>
        <taxon>Metazoa</taxon>
        <taxon>Chordata</taxon>
        <taxon>Craniata</taxon>
        <taxon>Vertebrata</taxon>
        <taxon>Euteleostomi</taxon>
        <taxon>Actinopterygii</taxon>
        <taxon>Neopterygii</taxon>
        <taxon>Teleostei</taxon>
        <taxon>Neoteleostei</taxon>
        <taxon>Acanthomorphata</taxon>
        <taxon>Ovalentaria</taxon>
        <taxon>Atherinomorphae</taxon>
        <taxon>Atheriniformes</taxon>
        <taxon>Atherinopsidae</taxon>
        <taxon>Menidiinae</taxon>
        <taxon>Menidia</taxon>
    </lineage>
</organism>
<reference evidence="1" key="1">
    <citation type="submission" date="2021-05" db="EMBL/GenBank/DDBJ databases">
        <authorList>
            <person name="Tigano A."/>
        </authorList>
    </citation>
    <scope>NUCLEOTIDE SEQUENCE</scope>
</reference>
<proteinExistence type="predicted"/>
<name>A0A8S4BXH1_9TELE</name>
<sequence>MVLLESKFMSKLDEYTPRLLNLFHSKGGSMGLRLQAILLKTPSNPDINRTRDVIIRCLMLYLGESTDQLLKEYDDADEDSVSQDLAVQSLNIYNIKANTSEEPDIAHVYPTSASELMKRLSSVLRNYWTPLMKRDLSWQSTVDMLRSQGCQCL</sequence>
<gene>
    <name evidence="1" type="ORF">MMEN_LOCUS20964</name>
</gene>
<evidence type="ECO:0000313" key="2">
    <source>
        <dbReference type="Proteomes" id="UP000677803"/>
    </source>
</evidence>
<accession>A0A8S4BXH1</accession>
<dbReference type="OrthoDB" id="8999651at2759"/>